<feature type="region of interest" description="Disordered" evidence="1">
    <location>
        <begin position="45"/>
        <end position="121"/>
    </location>
</feature>
<sequence>METRAMMEEGVDSYAWILSVGLADGGGDWIQSRDALDNLHPQSSFDTWRPVEGPTEGALQWGLDPVDVAGGDQRSLDSGESLSPSTPSSRLSTMPQSAITESNGEPSPPEVAVFSPSSSDVSWDEDYMANPPDFTHYPVTLYRPPPTPTGAKSGYSDAQRQAQSLVLRPTRISRLEVGSERWTRASQDHRKTTPKFFCRVEGCKSKGFTAKHNYDCES</sequence>
<dbReference type="Proteomes" id="UP001437256">
    <property type="component" value="Unassembled WGS sequence"/>
</dbReference>
<dbReference type="EMBL" id="JBBXMP010000100">
    <property type="protein sequence ID" value="KAL0062646.1"/>
    <property type="molecule type" value="Genomic_DNA"/>
</dbReference>
<comment type="caution">
    <text evidence="2">The sequence shown here is derived from an EMBL/GenBank/DDBJ whole genome shotgun (WGS) entry which is preliminary data.</text>
</comment>
<feature type="compositionally biased region" description="Low complexity" evidence="1">
    <location>
        <begin position="81"/>
        <end position="93"/>
    </location>
</feature>
<name>A0ABR2ZLT4_9AGAR</name>
<keyword evidence="3" id="KW-1185">Reference proteome</keyword>
<feature type="compositionally biased region" description="Polar residues" evidence="1">
    <location>
        <begin position="94"/>
        <end position="105"/>
    </location>
</feature>
<gene>
    <name evidence="2" type="ORF">AAF712_010483</name>
</gene>
<reference evidence="2 3" key="1">
    <citation type="submission" date="2024-05" db="EMBL/GenBank/DDBJ databases">
        <title>A draft genome resource for the thread blight pathogen Marasmius tenuissimus strain MS-2.</title>
        <authorList>
            <person name="Yulfo-Soto G.E."/>
            <person name="Baruah I.K."/>
            <person name="Amoako-Attah I."/>
            <person name="Bukari Y."/>
            <person name="Meinhardt L.W."/>
            <person name="Bailey B.A."/>
            <person name="Cohen S.P."/>
        </authorList>
    </citation>
    <scope>NUCLEOTIDE SEQUENCE [LARGE SCALE GENOMIC DNA]</scope>
    <source>
        <strain evidence="2 3">MS-2</strain>
    </source>
</reference>
<accession>A0ABR2ZLT4</accession>
<evidence type="ECO:0000313" key="3">
    <source>
        <dbReference type="Proteomes" id="UP001437256"/>
    </source>
</evidence>
<evidence type="ECO:0000256" key="1">
    <source>
        <dbReference type="SAM" id="MobiDB-lite"/>
    </source>
</evidence>
<protein>
    <submittedName>
        <fullName evidence="2">Uncharacterized protein</fullName>
    </submittedName>
</protein>
<evidence type="ECO:0000313" key="2">
    <source>
        <dbReference type="EMBL" id="KAL0062646.1"/>
    </source>
</evidence>
<proteinExistence type="predicted"/>
<organism evidence="2 3">
    <name type="scientific">Marasmius tenuissimus</name>
    <dbReference type="NCBI Taxonomy" id="585030"/>
    <lineage>
        <taxon>Eukaryota</taxon>
        <taxon>Fungi</taxon>
        <taxon>Dikarya</taxon>
        <taxon>Basidiomycota</taxon>
        <taxon>Agaricomycotina</taxon>
        <taxon>Agaricomycetes</taxon>
        <taxon>Agaricomycetidae</taxon>
        <taxon>Agaricales</taxon>
        <taxon>Marasmiineae</taxon>
        <taxon>Marasmiaceae</taxon>
        <taxon>Marasmius</taxon>
    </lineage>
</organism>